<reference evidence="1 2" key="1">
    <citation type="submission" date="2018-10" db="EMBL/GenBank/DDBJ databases">
        <title>Sinomicrobium pectinilyticum sp. nov., a pectinase-producing bacterium isolated from alkaline and saline soil, and emended description of the genus Sinomicrobium.</title>
        <authorList>
            <person name="Cheng B."/>
            <person name="Li C."/>
            <person name="Lai Q."/>
            <person name="Du M."/>
            <person name="Shao Z."/>
            <person name="Xu P."/>
            <person name="Yang C."/>
        </authorList>
    </citation>
    <scope>NUCLEOTIDE SEQUENCE [LARGE SCALE GENOMIC DNA]</scope>
    <source>
        <strain evidence="1 2">5DNS001</strain>
    </source>
</reference>
<dbReference type="InterPro" id="IPR041408">
    <property type="entry name" value="Hcp_Tssd"/>
</dbReference>
<dbReference type="RefSeq" id="WP_123216913.1">
    <property type="nucleotide sequence ID" value="NZ_RJTM01000106.1"/>
</dbReference>
<accession>A0A3N0E609</accession>
<gene>
    <name evidence="1" type="ORF">ED312_15400</name>
</gene>
<dbReference type="GO" id="GO:0033104">
    <property type="term" value="C:type VI protein secretion system complex"/>
    <property type="evidence" value="ECO:0007669"/>
    <property type="project" value="InterPro"/>
</dbReference>
<comment type="caution">
    <text evidence="1">The sequence shown here is derived from an EMBL/GenBank/DDBJ whole genome shotgun (WGS) entry which is preliminary data.</text>
</comment>
<keyword evidence="2" id="KW-1185">Reference proteome</keyword>
<dbReference type="AlphaFoldDB" id="A0A3N0E609"/>
<name>A0A3N0E609_SINP1</name>
<dbReference type="Proteomes" id="UP000267469">
    <property type="component" value="Unassembled WGS sequence"/>
</dbReference>
<dbReference type="EMBL" id="RJTM01000106">
    <property type="protein sequence ID" value="RNL83267.1"/>
    <property type="molecule type" value="Genomic_DNA"/>
</dbReference>
<dbReference type="Pfam" id="PF17642">
    <property type="entry name" value="TssD"/>
    <property type="match status" value="1"/>
</dbReference>
<protein>
    <submittedName>
        <fullName evidence="1">Phage tail protein</fullName>
    </submittedName>
</protein>
<evidence type="ECO:0000313" key="1">
    <source>
        <dbReference type="EMBL" id="RNL83267.1"/>
    </source>
</evidence>
<proteinExistence type="predicted"/>
<dbReference type="OrthoDB" id="955509at2"/>
<evidence type="ECO:0000313" key="2">
    <source>
        <dbReference type="Proteomes" id="UP000267469"/>
    </source>
</evidence>
<organism evidence="1 2">
    <name type="scientific">Sinomicrobium pectinilyticum</name>
    <dbReference type="NCBI Taxonomy" id="1084421"/>
    <lineage>
        <taxon>Bacteria</taxon>
        <taxon>Pseudomonadati</taxon>
        <taxon>Bacteroidota</taxon>
        <taxon>Flavobacteriia</taxon>
        <taxon>Flavobacteriales</taxon>
        <taxon>Flavobacteriaceae</taxon>
        <taxon>Sinomicrobium</taxon>
    </lineage>
</organism>
<sequence>MSFKATLSVGGKKVNILSANYDLAQEVDATGRPSSVTRGGRIYLTVESTGDSFFFEWMTNNFERKNGVITYIKRDTDAKLREVNFTEGYLVKYKENFDHRGDNPLTETFTISCRMLSSGGGEHINEWV</sequence>